<dbReference type="KEGG" id="xap:XA3_15480"/>
<reference evidence="1 2" key="1">
    <citation type="journal article" date="2023" name="Microbiol. Spectr.">
        <title>Symbiosis of Carpenter Bees with Uncharacterized Lactic Acid Bacteria Showing NAD Auxotrophy.</title>
        <authorList>
            <person name="Kawasaki S."/>
            <person name="Ozawa K."/>
            <person name="Mori T."/>
            <person name="Yamamoto A."/>
            <person name="Ito M."/>
            <person name="Ohkuma M."/>
            <person name="Sakamoto M."/>
            <person name="Matsutani M."/>
        </authorList>
    </citation>
    <scope>NUCLEOTIDE SEQUENCE [LARGE SCALE GENOMIC DNA]</scope>
    <source>
        <strain evidence="1 2">XA3</strain>
    </source>
</reference>
<dbReference type="Proteomes" id="UP001321861">
    <property type="component" value="Chromosome"/>
</dbReference>
<evidence type="ECO:0000313" key="2">
    <source>
        <dbReference type="Proteomes" id="UP001321861"/>
    </source>
</evidence>
<evidence type="ECO:0000313" key="1">
    <source>
        <dbReference type="EMBL" id="BDR59107.1"/>
    </source>
</evidence>
<dbReference type="RefSeq" id="WP_317634917.1">
    <property type="nucleotide sequence ID" value="NZ_AP026802.1"/>
</dbReference>
<accession>A0AAU9CYM2</accession>
<gene>
    <name evidence="1" type="ORF">XA3_15480</name>
</gene>
<dbReference type="EMBL" id="AP026802">
    <property type="protein sequence ID" value="BDR59107.1"/>
    <property type="molecule type" value="Genomic_DNA"/>
</dbReference>
<dbReference type="NCBIfam" id="TIGR01784">
    <property type="entry name" value="T_den_put_tspse"/>
    <property type="match status" value="1"/>
</dbReference>
<evidence type="ECO:0008006" key="3">
    <source>
        <dbReference type="Google" id="ProtNLM"/>
    </source>
</evidence>
<dbReference type="AlphaFoldDB" id="A0AAU9CYM2"/>
<name>A0AAU9CYM2_9LACO</name>
<protein>
    <recommendedName>
        <fullName evidence="3">Transposase/invertase (TIGR01784 family)</fullName>
    </recommendedName>
</protein>
<dbReference type="InterPro" id="IPR010106">
    <property type="entry name" value="RpnA"/>
</dbReference>
<organism evidence="1 2">
    <name type="scientific">Xylocopilactobacillus apicola</name>
    <dbReference type="NCBI Taxonomy" id="2932184"/>
    <lineage>
        <taxon>Bacteria</taxon>
        <taxon>Bacillati</taxon>
        <taxon>Bacillota</taxon>
        <taxon>Bacilli</taxon>
        <taxon>Lactobacillales</taxon>
        <taxon>Lactobacillaceae</taxon>
        <taxon>Xylocopilactobacillus</taxon>
    </lineage>
</organism>
<sequence>MRPDPDFFERSYSYLAHAYLAGYSNQAQMVSKNRPFSSMGETYSLNVLGFNLFPDEDGFRHYPPPYDSVHDDYGYGDSTFVELKKRKFLVPGRKRQVNVNDWVAMIEQDEIHSGAIDYIKDSYEFVRYQNIEKEELEMMDAIEMARHEMRLKEKVALEEGEARGEARGKAEGRAKAIRETAKRMLANQMSVQDIHKFTELSYEEIEKLK</sequence>
<proteinExistence type="predicted"/>
<keyword evidence="2" id="KW-1185">Reference proteome</keyword>